<gene>
    <name evidence="1" type="ORF">LSINAPIS_LOCUS3583</name>
</gene>
<sequence>MAEALVWVLLLDLKIILILSYHPLQIEAHNLIQQLFLDLVLRICILARRCCWFRLKSLCFLMIFIRMTKYM</sequence>
<reference evidence="1 2" key="1">
    <citation type="submission" date="2017-07" db="EMBL/GenBank/DDBJ databases">
        <authorList>
            <person name="Talla V."/>
            <person name="Backstrom N."/>
        </authorList>
    </citation>
    <scope>NUCLEOTIDE SEQUENCE [LARGE SCALE GENOMIC DNA]</scope>
</reference>
<keyword evidence="2" id="KW-1185">Reference proteome</keyword>
<dbReference type="EMBL" id="FZQP02000859">
    <property type="protein sequence ID" value="VVC90735.1"/>
    <property type="molecule type" value="Genomic_DNA"/>
</dbReference>
<organism evidence="1 2">
    <name type="scientific">Leptidea sinapis</name>
    <dbReference type="NCBI Taxonomy" id="189913"/>
    <lineage>
        <taxon>Eukaryota</taxon>
        <taxon>Metazoa</taxon>
        <taxon>Ecdysozoa</taxon>
        <taxon>Arthropoda</taxon>
        <taxon>Hexapoda</taxon>
        <taxon>Insecta</taxon>
        <taxon>Pterygota</taxon>
        <taxon>Neoptera</taxon>
        <taxon>Endopterygota</taxon>
        <taxon>Lepidoptera</taxon>
        <taxon>Glossata</taxon>
        <taxon>Ditrysia</taxon>
        <taxon>Papilionoidea</taxon>
        <taxon>Pieridae</taxon>
        <taxon>Dismorphiinae</taxon>
        <taxon>Leptidea</taxon>
    </lineage>
</organism>
<evidence type="ECO:0000313" key="2">
    <source>
        <dbReference type="Proteomes" id="UP000324832"/>
    </source>
</evidence>
<evidence type="ECO:0000313" key="1">
    <source>
        <dbReference type="EMBL" id="VVC90735.1"/>
    </source>
</evidence>
<accession>A0A5E4PXH5</accession>
<dbReference type="AlphaFoldDB" id="A0A5E4PXH5"/>
<protein>
    <submittedName>
        <fullName evidence="1">Uncharacterized protein</fullName>
    </submittedName>
</protein>
<proteinExistence type="predicted"/>
<dbReference type="Proteomes" id="UP000324832">
    <property type="component" value="Unassembled WGS sequence"/>
</dbReference>
<name>A0A5E4PXH5_9NEOP</name>